<dbReference type="InterPro" id="IPR013783">
    <property type="entry name" value="Ig-like_fold"/>
</dbReference>
<evidence type="ECO:0000256" key="1">
    <source>
        <dbReference type="SAM" id="MobiDB-lite"/>
    </source>
</evidence>
<dbReference type="InterPro" id="IPR044016">
    <property type="entry name" value="Big_13"/>
</dbReference>
<proteinExistence type="predicted"/>
<dbReference type="PANTHER" id="PTHR34677:SF3">
    <property type="entry name" value="BACTERIAL IG-LIKE DOMAIN-CONTAINING PROTEIN"/>
    <property type="match status" value="1"/>
</dbReference>
<dbReference type="PROSITE" id="PS50835">
    <property type="entry name" value="IG_LIKE"/>
    <property type="match status" value="1"/>
</dbReference>
<feature type="domain" description="SLH" evidence="3">
    <location>
        <begin position="1307"/>
        <end position="1366"/>
    </location>
</feature>
<evidence type="ECO:0000259" key="3">
    <source>
        <dbReference type="PROSITE" id="PS51272"/>
    </source>
</evidence>
<evidence type="ECO:0000313" key="5">
    <source>
        <dbReference type="Proteomes" id="UP001153404"/>
    </source>
</evidence>
<dbReference type="Pfam" id="PF00395">
    <property type="entry name" value="SLH"/>
    <property type="match status" value="3"/>
</dbReference>
<dbReference type="InterPro" id="IPR007110">
    <property type="entry name" value="Ig-like_dom"/>
</dbReference>
<reference evidence="4" key="1">
    <citation type="submission" date="2022-10" db="EMBL/GenBank/DDBJ databases">
        <title>Comparative genomic analysis of Cohnella hashimotonis sp. nov., isolated from the International Space Station.</title>
        <authorList>
            <person name="Simpson A."/>
            <person name="Venkateswaran K."/>
        </authorList>
    </citation>
    <scope>NUCLEOTIDE SEQUENCE</scope>
    <source>
        <strain evidence="4">DSM 28161</strain>
    </source>
</reference>
<feature type="region of interest" description="Disordered" evidence="1">
    <location>
        <begin position="353"/>
        <end position="378"/>
    </location>
</feature>
<sequence>MRGRKVDGSGFSDKRGLSQRVFAALLILAMIAGGALSAMGSAYAASPLEITAEPLDIVINEGVAATQTFTVEAGGGGGPFSYQWYRTSGGSTYLLSGKTDPSLDVPTWSPFESDYYVNVSDGTDTVMSRLAHLTVNALPNAPEPSIATQPASATGLTVGDAAPTLSVAATGSGTLSYQWYRNTTDDNTSGFMLNGQTGASITVSTGAEMDSYYYVVVTNTDSSFAVGKQTASIRSATAHVKVNALPDAPAPSIDTQPLSYTDLSEGDDSPTLSVAASVTGGGTLSYQWYRNTSDSNAGGFMLTGQTQDTYSVPTGSAQDSYYYVIVTNTVDGNQPTSISSATAHVKVNALPSAPAPTIDTQPLSHTDLSEGDDSPTLSVEASVTGGGTLSYQWYRNTTDSNAGGFMLTGQTQDTYLAPTGGAHDSYYYVVVTNTVPGQHPASVRSNTARVVVQDVTSPTVSISSGINRPTAQAAFGITITFSEPVLGFTDADVTVANGSLDHFEEVSSLVYTADITATAEGPVTIEVAGGVAMDNYGNFNAAATPHVVTYDTTGPTVSLSSSVANPTNQSSFVVTLAFNEPPFDFSTTDITVTNGSASQLQSADGTTYTAVIRPAADGPVTVGLDANVVTDAAGNANTAAPTSVSTVYDGTPPTASIASTAANPTNQSAFDVTITFSEAVTGFAVGDLAVTNGTASNLSTSDNIVYTAVITPAADGSVVVTLPSGSAADAAGNGNVASTPYSTVYDTMAPELTEVRIVSDNATPSLAKVGDTVTVTFSASERLAASPAVTIAGHASATTEAGGTYTAVYTMTDSDAEGAVPLQIAFSDPAGNAGVTVVQTTDASAVVFDKTPPVPVIASPIDDARLTDKQPTIEGTVEPGSTVKIAINGEASEAQADSDGKWAFKPAAALIDGAYTITVDAIDPAGNHSEVQAERSITIYTEQVSASDNTVDLLINGSPSKIGKLTGGQKDGRSATTLAVDERELEKLLAEAGPGAVLTLPFTANSDILIGQLNAQMIKSLEQMNAVVALKTKQATYTLSAKQFNVEALSNKFGSSVNLRDIAILIEIAAPSAEMTKLLTHAADQGSFTVVASPVSFTVSAVYAGTSTEITTFSAYVERTIALPAGTDPDKVTTGVVIEPDGTLRHVPTRVEVVDGSYTAHISSLTNSTYAIVWHPLEFADMNGHWAKKSVDNMGSRMVINGIDNDRFSPDTEITRAEFAAIIVRGLGIGLNQDQGAFSDVQSADWYSAAVQTAYAYQLINGFEDGTFRPNDKLTREQAIAILAKAMTITNGSAATAVTEAAAEGTLNSYKDADEAAPWARRGIASSIQAGVILGRSASSLAPKANITRAEVAVIVERLLKQAGLI</sequence>
<evidence type="ECO:0000259" key="2">
    <source>
        <dbReference type="PROSITE" id="PS50835"/>
    </source>
</evidence>
<organism evidence="4 5">
    <name type="scientific">Cohnella rhizosphaerae</name>
    <dbReference type="NCBI Taxonomy" id="1457232"/>
    <lineage>
        <taxon>Bacteria</taxon>
        <taxon>Bacillati</taxon>
        <taxon>Bacillota</taxon>
        <taxon>Bacilli</taxon>
        <taxon>Bacillales</taxon>
        <taxon>Paenibacillaceae</taxon>
        <taxon>Cohnella</taxon>
    </lineage>
</organism>
<feature type="domain" description="Ig-like" evidence="2">
    <location>
        <begin position="144"/>
        <end position="232"/>
    </location>
</feature>
<dbReference type="Pfam" id="PF19077">
    <property type="entry name" value="Big_13"/>
    <property type="match status" value="1"/>
</dbReference>
<dbReference type="InterPro" id="IPR001119">
    <property type="entry name" value="SLH_dom"/>
</dbReference>
<evidence type="ECO:0000313" key="4">
    <source>
        <dbReference type="EMBL" id="MDG0809066.1"/>
    </source>
</evidence>
<dbReference type="EMBL" id="JAPDIA010000003">
    <property type="protein sequence ID" value="MDG0809066.1"/>
    <property type="molecule type" value="Genomic_DNA"/>
</dbReference>
<dbReference type="NCBIfam" id="NF033510">
    <property type="entry name" value="Ca_tandemer"/>
    <property type="match status" value="1"/>
</dbReference>
<protein>
    <submittedName>
        <fullName evidence="4">Ig-like domain-containing protein</fullName>
    </submittedName>
</protein>
<dbReference type="InterPro" id="IPR044048">
    <property type="entry name" value="Big_12"/>
</dbReference>
<name>A0A9X4QRI2_9BACL</name>
<accession>A0A9X4QRI2</accession>
<dbReference type="PANTHER" id="PTHR34677">
    <property type="match status" value="1"/>
</dbReference>
<feature type="region of interest" description="Disordered" evidence="1">
    <location>
        <begin position="246"/>
        <end position="272"/>
    </location>
</feature>
<dbReference type="RefSeq" id="WP_277530132.1">
    <property type="nucleotide sequence ID" value="NZ_JAPDIA010000003.1"/>
</dbReference>
<gene>
    <name evidence="4" type="ORF">OMP40_06510</name>
</gene>
<feature type="domain" description="SLH" evidence="3">
    <location>
        <begin position="1234"/>
        <end position="1297"/>
    </location>
</feature>
<feature type="domain" description="SLH" evidence="3">
    <location>
        <begin position="1174"/>
        <end position="1233"/>
    </location>
</feature>
<dbReference type="Proteomes" id="UP001153404">
    <property type="component" value="Unassembled WGS sequence"/>
</dbReference>
<feature type="compositionally biased region" description="Polar residues" evidence="1">
    <location>
        <begin position="253"/>
        <end position="262"/>
    </location>
</feature>
<dbReference type="Gene3D" id="2.60.40.10">
    <property type="entry name" value="Immunoglobulins"/>
    <property type="match status" value="4"/>
</dbReference>
<keyword evidence="5" id="KW-1185">Reference proteome</keyword>
<dbReference type="Pfam" id="PF19078">
    <property type="entry name" value="Big_12"/>
    <property type="match status" value="3"/>
</dbReference>
<comment type="caution">
    <text evidence="4">The sequence shown here is derived from an EMBL/GenBank/DDBJ whole genome shotgun (WGS) entry which is preliminary data.</text>
</comment>
<dbReference type="PROSITE" id="PS51272">
    <property type="entry name" value="SLH"/>
    <property type="match status" value="3"/>
</dbReference>